<gene>
    <name evidence="3" type="ORF">CKO31_07490</name>
</gene>
<feature type="region of interest" description="Disordered" evidence="1">
    <location>
        <begin position="37"/>
        <end position="65"/>
    </location>
</feature>
<keyword evidence="2" id="KW-0812">Transmembrane</keyword>
<proteinExistence type="predicted"/>
<dbReference type="Proteomes" id="UP000748752">
    <property type="component" value="Unassembled WGS sequence"/>
</dbReference>
<feature type="transmembrane region" description="Helical" evidence="2">
    <location>
        <begin position="128"/>
        <end position="161"/>
    </location>
</feature>
<sequence>MECPKCGAAEQDGQAICTACGLVFEKYWKYHPRPGDEAAADRMTSPPVAGQRPTGRLRSRAGAGGGRGPLAELLLPTPTADPPAAWARAALLAVLVVWGLWFITSSVASNAAGESFLHLVNLPFHEAGHVFFGIFGQFIGSLGGTLGQLLMPLTAMLVLLLKTRDPFGASVALWWLGQNFLDIAPYINDARAGELPLLGGNFGHSAPYGFHDWEYLLTETGLIRMDHQIAQASHLLGSLIMLVAMVWGGVLVYRQLAAER</sequence>
<evidence type="ECO:0000313" key="4">
    <source>
        <dbReference type="Proteomes" id="UP000748752"/>
    </source>
</evidence>
<feature type="transmembrane region" description="Helical" evidence="2">
    <location>
        <begin position="89"/>
        <end position="108"/>
    </location>
</feature>
<dbReference type="RefSeq" id="WP_200235596.1">
    <property type="nucleotide sequence ID" value="NZ_NRRV01000013.1"/>
</dbReference>
<evidence type="ECO:0000256" key="2">
    <source>
        <dbReference type="SAM" id="Phobius"/>
    </source>
</evidence>
<keyword evidence="2" id="KW-1133">Transmembrane helix</keyword>
<evidence type="ECO:0000256" key="1">
    <source>
        <dbReference type="SAM" id="MobiDB-lite"/>
    </source>
</evidence>
<evidence type="ECO:0000313" key="3">
    <source>
        <dbReference type="EMBL" id="MBK1630589.1"/>
    </source>
</evidence>
<name>A0ABS1CFB0_9GAMM</name>
<accession>A0ABS1CFB0</accession>
<keyword evidence="2" id="KW-0472">Membrane</keyword>
<organism evidence="3 4">
    <name type="scientific">Thiohalocapsa halophila</name>
    <dbReference type="NCBI Taxonomy" id="69359"/>
    <lineage>
        <taxon>Bacteria</taxon>
        <taxon>Pseudomonadati</taxon>
        <taxon>Pseudomonadota</taxon>
        <taxon>Gammaproteobacteria</taxon>
        <taxon>Chromatiales</taxon>
        <taxon>Chromatiaceae</taxon>
        <taxon>Thiohalocapsa</taxon>
    </lineage>
</organism>
<protein>
    <submittedName>
        <fullName evidence="3">Zinc ribbon domain-containing protein</fullName>
    </submittedName>
</protein>
<dbReference type="EMBL" id="NRRV01000013">
    <property type="protein sequence ID" value="MBK1630589.1"/>
    <property type="molecule type" value="Genomic_DNA"/>
</dbReference>
<feature type="transmembrane region" description="Helical" evidence="2">
    <location>
        <begin position="234"/>
        <end position="253"/>
    </location>
</feature>
<reference evidence="3 4" key="1">
    <citation type="journal article" date="2020" name="Microorganisms">
        <title>Osmotic Adaptation and Compatible Solute Biosynthesis of Phototrophic Bacteria as Revealed from Genome Analyses.</title>
        <authorList>
            <person name="Imhoff J.F."/>
            <person name="Rahn T."/>
            <person name="Kunzel S."/>
            <person name="Keller A."/>
            <person name="Neulinger S.C."/>
        </authorList>
    </citation>
    <scope>NUCLEOTIDE SEQUENCE [LARGE SCALE GENOMIC DNA]</scope>
    <source>
        <strain evidence="3 4">DSM 6210</strain>
    </source>
</reference>
<keyword evidence="4" id="KW-1185">Reference proteome</keyword>
<comment type="caution">
    <text evidence="3">The sequence shown here is derived from an EMBL/GenBank/DDBJ whole genome shotgun (WGS) entry which is preliminary data.</text>
</comment>